<dbReference type="PANTHER" id="PTHR10907:SF47">
    <property type="entry name" value="REGUCALCIN"/>
    <property type="match status" value="1"/>
</dbReference>
<feature type="active site" description="Proton donor/acceptor" evidence="2">
    <location>
        <position position="209"/>
    </location>
</feature>
<accession>A0A3N4LFW5</accession>
<dbReference type="SUPFAM" id="SSF63829">
    <property type="entry name" value="Calcium-dependent phosphotriesterase"/>
    <property type="match status" value="1"/>
</dbReference>
<dbReference type="Pfam" id="PF08450">
    <property type="entry name" value="SGL"/>
    <property type="match status" value="1"/>
</dbReference>
<feature type="binding site" evidence="3">
    <location>
        <position position="209"/>
    </location>
    <ligand>
        <name>a divalent metal cation</name>
        <dbReference type="ChEBI" id="CHEBI:60240"/>
    </ligand>
</feature>
<evidence type="ECO:0000256" key="3">
    <source>
        <dbReference type="PIRSR" id="PIRSR605511-2"/>
    </source>
</evidence>
<dbReference type="EMBL" id="ML121558">
    <property type="protein sequence ID" value="RPB21626.1"/>
    <property type="molecule type" value="Genomic_DNA"/>
</dbReference>
<feature type="binding site" evidence="3">
    <location>
        <position position="107"/>
    </location>
    <ligand>
        <name>substrate</name>
    </ligand>
</feature>
<feature type="domain" description="SMP-30/Gluconolactonase/LRE-like region" evidence="4">
    <location>
        <begin position="17"/>
        <end position="267"/>
    </location>
</feature>
<protein>
    <recommendedName>
        <fullName evidence="4">SMP-30/Gluconolactonase/LRE-like region domain-containing protein</fullName>
    </recommendedName>
</protein>
<dbReference type="GO" id="GO:0004341">
    <property type="term" value="F:gluconolactonase activity"/>
    <property type="evidence" value="ECO:0007669"/>
    <property type="project" value="TreeGrafter"/>
</dbReference>
<evidence type="ECO:0000313" key="5">
    <source>
        <dbReference type="EMBL" id="RPB21626.1"/>
    </source>
</evidence>
<dbReference type="FunCoup" id="A0A3N4LFW5">
    <property type="interactions" value="31"/>
</dbReference>
<dbReference type="STRING" id="1051890.A0A3N4LFW5"/>
<organism evidence="5 6">
    <name type="scientific">Terfezia boudieri ATCC MYA-4762</name>
    <dbReference type="NCBI Taxonomy" id="1051890"/>
    <lineage>
        <taxon>Eukaryota</taxon>
        <taxon>Fungi</taxon>
        <taxon>Dikarya</taxon>
        <taxon>Ascomycota</taxon>
        <taxon>Pezizomycotina</taxon>
        <taxon>Pezizomycetes</taxon>
        <taxon>Pezizales</taxon>
        <taxon>Pezizaceae</taxon>
        <taxon>Terfezia</taxon>
    </lineage>
</organism>
<feature type="binding site" evidence="3">
    <location>
        <position position="19"/>
    </location>
    <ligand>
        <name>a divalent metal cation</name>
        <dbReference type="ChEBI" id="CHEBI:60240"/>
    </ligand>
</feature>
<dbReference type="OrthoDB" id="423498at2759"/>
<dbReference type="PANTHER" id="PTHR10907">
    <property type="entry name" value="REGUCALCIN"/>
    <property type="match status" value="1"/>
</dbReference>
<evidence type="ECO:0000256" key="1">
    <source>
        <dbReference type="ARBA" id="ARBA00008853"/>
    </source>
</evidence>
<keyword evidence="3" id="KW-0479">Metal-binding</keyword>
<comment type="cofactor">
    <cofactor evidence="3">
        <name>Zn(2+)</name>
        <dbReference type="ChEBI" id="CHEBI:29105"/>
    </cofactor>
    <text evidence="3">Binds 1 divalent metal cation per subunit.</text>
</comment>
<dbReference type="PRINTS" id="PR01790">
    <property type="entry name" value="SMP30FAMILY"/>
</dbReference>
<evidence type="ECO:0000256" key="2">
    <source>
        <dbReference type="PIRSR" id="PIRSR605511-1"/>
    </source>
</evidence>
<keyword evidence="3" id="KW-0862">Zinc</keyword>
<gene>
    <name evidence="5" type="ORF">L211DRAFT_858337</name>
</gene>
<evidence type="ECO:0000313" key="6">
    <source>
        <dbReference type="Proteomes" id="UP000267821"/>
    </source>
</evidence>
<evidence type="ECO:0000259" key="4">
    <source>
        <dbReference type="Pfam" id="PF08450"/>
    </source>
</evidence>
<keyword evidence="6" id="KW-1185">Reference proteome</keyword>
<name>A0A3N4LFW5_9PEZI</name>
<feature type="binding site" evidence="3">
    <location>
        <position position="109"/>
    </location>
    <ligand>
        <name>substrate</name>
    </ligand>
</feature>
<dbReference type="InParanoid" id="A0A3N4LFW5"/>
<comment type="similarity">
    <text evidence="1">Belongs to the SMP-30/CGR1 family.</text>
</comment>
<dbReference type="InterPro" id="IPR005511">
    <property type="entry name" value="SMP-30"/>
</dbReference>
<dbReference type="GO" id="GO:0005509">
    <property type="term" value="F:calcium ion binding"/>
    <property type="evidence" value="ECO:0007669"/>
    <property type="project" value="TreeGrafter"/>
</dbReference>
<dbReference type="AlphaFoldDB" id="A0A3N4LFW5"/>
<reference evidence="5 6" key="1">
    <citation type="journal article" date="2018" name="Nat. Ecol. Evol.">
        <title>Pezizomycetes genomes reveal the molecular basis of ectomycorrhizal truffle lifestyle.</title>
        <authorList>
            <person name="Murat C."/>
            <person name="Payen T."/>
            <person name="Noel B."/>
            <person name="Kuo A."/>
            <person name="Morin E."/>
            <person name="Chen J."/>
            <person name="Kohler A."/>
            <person name="Krizsan K."/>
            <person name="Balestrini R."/>
            <person name="Da Silva C."/>
            <person name="Montanini B."/>
            <person name="Hainaut M."/>
            <person name="Levati E."/>
            <person name="Barry K.W."/>
            <person name="Belfiori B."/>
            <person name="Cichocki N."/>
            <person name="Clum A."/>
            <person name="Dockter R.B."/>
            <person name="Fauchery L."/>
            <person name="Guy J."/>
            <person name="Iotti M."/>
            <person name="Le Tacon F."/>
            <person name="Lindquist E.A."/>
            <person name="Lipzen A."/>
            <person name="Malagnac F."/>
            <person name="Mello A."/>
            <person name="Molinier V."/>
            <person name="Miyauchi S."/>
            <person name="Poulain J."/>
            <person name="Riccioni C."/>
            <person name="Rubini A."/>
            <person name="Sitrit Y."/>
            <person name="Splivallo R."/>
            <person name="Traeger S."/>
            <person name="Wang M."/>
            <person name="Zifcakova L."/>
            <person name="Wipf D."/>
            <person name="Zambonelli A."/>
            <person name="Paolocci F."/>
            <person name="Nowrousian M."/>
            <person name="Ottonello S."/>
            <person name="Baldrian P."/>
            <person name="Spatafora J.W."/>
            <person name="Henrissat B."/>
            <person name="Nagy L.G."/>
            <person name="Aury J.M."/>
            <person name="Wincker P."/>
            <person name="Grigoriev I.V."/>
            <person name="Bonfante P."/>
            <person name="Martin F.M."/>
        </authorList>
    </citation>
    <scope>NUCLEOTIDE SEQUENCE [LARGE SCALE GENOMIC DNA]</scope>
    <source>
        <strain evidence="5 6">ATCC MYA-4762</strain>
    </source>
</reference>
<feature type="binding site" evidence="3">
    <location>
        <position position="158"/>
    </location>
    <ligand>
        <name>a divalent metal cation</name>
        <dbReference type="ChEBI" id="CHEBI:60240"/>
    </ligand>
</feature>
<dbReference type="InterPro" id="IPR011042">
    <property type="entry name" value="6-blade_b-propeller_TolB-like"/>
</dbReference>
<dbReference type="InterPro" id="IPR013658">
    <property type="entry name" value="SGL"/>
</dbReference>
<proteinExistence type="inferred from homology"/>
<sequence>MTVIEEPQPFVPVKNHLGEGPHYEQSTGVLRWVDIIRKEIHTVNVVEGFKSHKVVQFEDPIGVTADIEGTDDEYIVGAKRGFAIVNKKTSDFKYIKKFWGDLAKEERANDGAVDSRGRFWVGTMNDFHMGKPQPEGVLFRLDPDLTLHEILHGVSIPNGIGWSPDDKTMYFTDSPTRSIFAYDFDPETGSMSNKRVLWKLTDETGSVPDGLTVDAEGYLWIAIHEGSRVIRVSPEGKEVSQITMKAWKITCPVFGGPDLDELFITTAGAEDGDPHMPAGAGDHGSVFRVKTVAKGMPANRFILRAK</sequence>
<dbReference type="Gene3D" id="2.120.10.30">
    <property type="entry name" value="TolB, C-terminal domain"/>
    <property type="match status" value="1"/>
</dbReference>
<dbReference type="Proteomes" id="UP000267821">
    <property type="component" value="Unassembled WGS sequence"/>
</dbReference>